<keyword evidence="4" id="KW-1185">Reference proteome</keyword>
<accession>A0A841RN13</accession>
<dbReference type="InterPro" id="IPR024079">
    <property type="entry name" value="MetalloPept_cat_dom_sf"/>
</dbReference>
<gene>
    <name evidence="3" type="ORF">GGQ92_001803</name>
</gene>
<organism evidence="3 4">
    <name type="scientific">Gracilibacillus halotolerans</name>
    <dbReference type="NCBI Taxonomy" id="74386"/>
    <lineage>
        <taxon>Bacteria</taxon>
        <taxon>Bacillati</taxon>
        <taxon>Bacillota</taxon>
        <taxon>Bacilli</taxon>
        <taxon>Bacillales</taxon>
        <taxon>Bacillaceae</taxon>
        <taxon>Gracilibacillus</taxon>
    </lineage>
</organism>
<protein>
    <recommendedName>
        <fullName evidence="2">LXG domain-containing protein</fullName>
    </recommendedName>
</protein>
<comment type="similarity">
    <text evidence="1">In the N-terminal section; belongs to the LXG family.</text>
</comment>
<dbReference type="Proteomes" id="UP000572212">
    <property type="component" value="Unassembled WGS sequence"/>
</dbReference>
<dbReference type="GO" id="GO:0008237">
    <property type="term" value="F:metallopeptidase activity"/>
    <property type="evidence" value="ECO:0007669"/>
    <property type="project" value="InterPro"/>
</dbReference>
<sequence>MSINMYLGAASSQKNNMNSLCIEIIQSMEQVKASIKAFNGAILLQGKTYRTAKLYMSQTYLPLAQGIIYLCEELIRQNDRYINDFKSEVATTDVKEEEILEQIREIDRMIMKYEELNSVTPLFHSTIIVYQLMKKNLQDKLQRLYTYNTKSANNYETALQLAKGVIDGLQAVQNGRGFNSKTGTFSTEGMNLDWIAHIDKTHYTRKAKEEYGDYLEEYPENIEKVITIIKYDESNPKYVDDTNEFLGPLETHDTIEIKYLIYSADEPYRRLSLQYLNQVEIAAIDESGVFSSDKNTIKFDVEDDRTNDRGKYFTFFHELGHAIDYYHGTEHGYDGFISESFEYEGKTLSEHMYVDVENKIQEQLRTELKQEDYDELTSAEKDELINNVSEYFIYNGPTNQVLSDDEKDLFMEVKTQLSDELRPDHHNNASDVYGGVTVNQIKGKWAHHEESYWINEETGERERAK</sequence>
<evidence type="ECO:0000313" key="4">
    <source>
        <dbReference type="Proteomes" id="UP000572212"/>
    </source>
</evidence>
<dbReference type="PROSITE" id="PS51756">
    <property type="entry name" value="LXG"/>
    <property type="match status" value="1"/>
</dbReference>
<dbReference type="InterPro" id="IPR006829">
    <property type="entry name" value="LXG_dom"/>
</dbReference>
<evidence type="ECO:0000313" key="3">
    <source>
        <dbReference type="EMBL" id="MBB6513013.1"/>
    </source>
</evidence>
<feature type="domain" description="LXG" evidence="2">
    <location>
        <begin position="1"/>
        <end position="215"/>
    </location>
</feature>
<dbReference type="EMBL" id="JACHON010000007">
    <property type="protein sequence ID" value="MBB6513013.1"/>
    <property type="molecule type" value="Genomic_DNA"/>
</dbReference>
<comment type="caution">
    <text evidence="3">The sequence shown here is derived from an EMBL/GenBank/DDBJ whole genome shotgun (WGS) entry which is preliminary data.</text>
</comment>
<name>A0A841RN13_9BACI</name>
<dbReference type="InterPro" id="IPR051768">
    <property type="entry name" value="Bact_secretion_toxin"/>
</dbReference>
<proteinExistence type="inferred from homology"/>
<dbReference type="RefSeq" id="WP_184247386.1">
    <property type="nucleotide sequence ID" value="NZ_BAAACU010000053.1"/>
</dbReference>
<dbReference type="AlphaFoldDB" id="A0A841RN13"/>
<reference evidence="3 4" key="1">
    <citation type="submission" date="2020-08" db="EMBL/GenBank/DDBJ databases">
        <title>Genomic Encyclopedia of Type Strains, Phase IV (KMG-IV): sequencing the most valuable type-strain genomes for metagenomic binning, comparative biology and taxonomic classification.</title>
        <authorList>
            <person name="Goeker M."/>
        </authorList>
    </citation>
    <scope>NUCLEOTIDE SEQUENCE [LARGE SCALE GENOMIC DNA]</scope>
    <source>
        <strain evidence="3 4">DSM 11805</strain>
    </source>
</reference>
<dbReference type="PANTHER" id="PTHR34976">
    <property type="entry name" value="RIBONUCLEASE YQCG-RELATED"/>
    <property type="match status" value="1"/>
</dbReference>
<evidence type="ECO:0000259" key="2">
    <source>
        <dbReference type="PROSITE" id="PS51756"/>
    </source>
</evidence>
<dbReference type="Gene3D" id="3.40.390.10">
    <property type="entry name" value="Collagenase (Catalytic Domain)"/>
    <property type="match status" value="1"/>
</dbReference>
<evidence type="ECO:0000256" key="1">
    <source>
        <dbReference type="ARBA" id="ARBA00034117"/>
    </source>
</evidence>
<dbReference type="PANTHER" id="PTHR34976:SF1">
    <property type="entry name" value="TOXIN BC_0920"/>
    <property type="match status" value="1"/>
</dbReference>